<keyword evidence="3" id="KW-1185">Reference proteome</keyword>
<comment type="caution">
    <text evidence="2">The sequence shown here is derived from an EMBL/GenBank/DDBJ whole genome shotgun (WGS) entry which is preliminary data.</text>
</comment>
<protein>
    <submittedName>
        <fullName evidence="2">Putative nucleic acid-binding protein, contains PIN domain</fullName>
    </submittedName>
</protein>
<feature type="domain" description="PIN" evidence="1">
    <location>
        <begin position="2"/>
        <end position="129"/>
    </location>
</feature>
<gene>
    <name evidence="2" type="ORF">JV16_00949</name>
</gene>
<dbReference type="InterPro" id="IPR029060">
    <property type="entry name" value="PIN-like_dom_sf"/>
</dbReference>
<dbReference type="InterPro" id="IPR002716">
    <property type="entry name" value="PIN_dom"/>
</dbReference>
<dbReference type="SUPFAM" id="SSF88723">
    <property type="entry name" value="PIN domain-like"/>
    <property type="match status" value="1"/>
</dbReference>
<dbReference type="PATRIC" id="fig|265546.4.peg.970"/>
<dbReference type="Pfam" id="PF01850">
    <property type="entry name" value="PIN"/>
    <property type="match status" value="1"/>
</dbReference>
<reference evidence="2 3" key="1">
    <citation type="submission" date="2015-01" db="EMBL/GenBank/DDBJ databases">
        <title>Genome sequence of Anoxybacillus ayderensis strain AB04.</title>
        <authorList>
            <person name="Belduz A.O."/>
            <person name="Canakci S."/>
            <person name="Chan K.-G."/>
            <person name="Kahar U.M."/>
            <person name="Yaakob A.S."/>
            <person name="Chan C.S."/>
            <person name="Goh K.M."/>
        </authorList>
    </citation>
    <scope>NUCLEOTIDE SEQUENCE [LARGE SCALE GENOMIC DNA]</scope>
    <source>
        <strain evidence="2 3">AB04</strain>
    </source>
</reference>
<dbReference type="EMBL" id="JXTG01000003">
    <property type="protein sequence ID" value="KIP21749.1"/>
    <property type="molecule type" value="Genomic_DNA"/>
</dbReference>
<evidence type="ECO:0000313" key="3">
    <source>
        <dbReference type="Proteomes" id="UP000032047"/>
    </source>
</evidence>
<evidence type="ECO:0000313" key="2">
    <source>
        <dbReference type="EMBL" id="KIP21749.1"/>
    </source>
</evidence>
<organism evidence="2 3">
    <name type="scientific">Anoxybacillus ayderensis</name>
    <dbReference type="NCBI Taxonomy" id="265546"/>
    <lineage>
        <taxon>Bacteria</taxon>
        <taxon>Bacillati</taxon>
        <taxon>Bacillota</taxon>
        <taxon>Bacilli</taxon>
        <taxon>Bacillales</taxon>
        <taxon>Anoxybacillaceae</taxon>
        <taxon>Anoxybacillus</taxon>
    </lineage>
</organism>
<dbReference type="Gene3D" id="3.40.50.1010">
    <property type="entry name" value="5'-nuclease"/>
    <property type="match status" value="1"/>
</dbReference>
<sequence length="139" mass="16128">MYILDANVIVRFLTNDDKIQSPIAYRLFEKAVNGELSFVLHPLVIAECCWVLESKRYGYRKEEIAERLTQLVEAPCIKTIDKEIVLQAIASYGKHRVDFADAYLSSLMKHSHTVQAVITWNEKDFKKLACEYYLPDRIV</sequence>
<accession>A0A0D0HNK8</accession>
<name>A0A0D0HNK8_9BACL</name>
<proteinExistence type="predicted"/>
<dbReference type="Proteomes" id="UP000032047">
    <property type="component" value="Unassembled WGS sequence"/>
</dbReference>
<dbReference type="AlphaFoldDB" id="A0A0D0HNK8"/>
<evidence type="ECO:0000259" key="1">
    <source>
        <dbReference type="Pfam" id="PF01850"/>
    </source>
</evidence>
<dbReference type="RefSeq" id="WP_021094037.1">
    <property type="nucleotide sequence ID" value="NZ_ANOC01000005.1"/>
</dbReference>